<dbReference type="AlphaFoldDB" id="A0A084W2Q4"/>
<feature type="compositionally biased region" description="Basic and acidic residues" evidence="1">
    <location>
        <begin position="103"/>
        <end position="114"/>
    </location>
</feature>
<name>A0A084W2Q4_ANOSI</name>
<proteinExistence type="predicted"/>
<dbReference type="EMBL" id="KE525277">
    <property type="protein sequence ID" value="KFB44498.1"/>
    <property type="molecule type" value="Genomic_DNA"/>
</dbReference>
<gene>
    <name evidence="2" type="ORF">ZHAS_00012374</name>
</gene>
<reference evidence="3" key="2">
    <citation type="submission" date="2020-05" db="UniProtKB">
        <authorList>
            <consortium name="EnsemblMetazoa"/>
        </authorList>
    </citation>
    <scope>IDENTIFICATION</scope>
</reference>
<dbReference type="Proteomes" id="UP000030765">
    <property type="component" value="Unassembled WGS sequence"/>
</dbReference>
<protein>
    <submittedName>
        <fullName evidence="2 3">Transcriptional regulator</fullName>
    </submittedName>
</protein>
<evidence type="ECO:0000256" key="1">
    <source>
        <dbReference type="SAM" id="MobiDB-lite"/>
    </source>
</evidence>
<organism evidence="2">
    <name type="scientific">Anopheles sinensis</name>
    <name type="common">Mosquito</name>
    <dbReference type="NCBI Taxonomy" id="74873"/>
    <lineage>
        <taxon>Eukaryota</taxon>
        <taxon>Metazoa</taxon>
        <taxon>Ecdysozoa</taxon>
        <taxon>Arthropoda</taxon>
        <taxon>Hexapoda</taxon>
        <taxon>Insecta</taxon>
        <taxon>Pterygota</taxon>
        <taxon>Neoptera</taxon>
        <taxon>Endopterygota</taxon>
        <taxon>Diptera</taxon>
        <taxon>Nematocera</taxon>
        <taxon>Culicoidea</taxon>
        <taxon>Culicidae</taxon>
        <taxon>Anophelinae</taxon>
        <taxon>Anopheles</taxon>
    </lineage>
</organism>
<evidence type="ECO:0000313" key="2">
    <source>
        <dbReference type="EMBL" id="KFB44498.1"/>
    </source>
</evidence>
<dbReference type="EMBL" id="ATLV01019678">
    <property type="status" value="NOT_ANNOTATED_CDS"/>
    <property type="molecule type" value="Genomic_DNA"/>
</dbReference>
<dbReference type="VEuPathDB" id="VectorBase:ASIC012374"/>
<evidence type="ECO:0000313" key="4">
    <source>
        <dbReference type="Proteomes" id="UP000030765"/>
    </source>
</evidence>
<sequence length="132" mass="15002">MGPNDARDRAGFLRFPPREPTIPGARVIVAAPPRRRLMEVVNKTNNQNPTTIGSTKPPDWYVVGGTWPSGGLCRVRIVDDRFRSVGKRYRFWEEDRKKMAANAHELELRSEPSKKPRSTGSPFDDDQASRRV</sequence>
<accession>A0A084W2Q4</accession>
<feature type="region of interest" description="Disordered" evidence="1">
    <location>
        <begin position="103"/>
        <end position="132"/>
    </location>
</feature>
<keyword evidence="4" id="KW-1185">Reference proteome</keyword>
<dbReference type="EnsemblMetazoa" id="ASIC012374-RA">
    <property type="protein sequence ID" value="ASIC012374-PA"/>
    <property type="gene ID" value="ASIC012374"/>
</dbReference>
<evidence type="ECO:0000313" key="3">
    <source>
        <dbReference type="EnsemblMetazoa" id="ASIC012374-PA"/>
    </source>
</evidence>
<reference evidence="2 4" key="1">
    <citation type="journal article" date="2014" name="BMC Genomics">
        <title>Genome sequence of Anopheles sinensis provides insight into genetics basis of mosquito competence for malaria parasites.</title>
        <authorList>
            <person name="Zhou D."/>
            <person name="Zhang D."/>
            <person name="Ding G."/>
            <person name="Shi L."/>
            <person name="Hou Q."/>
            <person name="Ye Y."/>
            <person name="Xu Y."/>
            <person name="Zhou H."/>
            <person name="Xiong C."/>
            <person name="Li S."/>
            <person name="Yu J."/>
            <person name="Hong S."/>
            <person name="Yu X."/>
            <person name="Zou P."/>
            <person name="Chen C."/>
            <person name="Chang X."/>
            <person name="Wang W."/>
            <person name="Lv Y."/>
            <person name="Sun Y."/>
            <person name="Ma L."/>
            <person name="Shen B."/>
            <person name="Zhu C."/>
        </authorList>
    </citation>
    <scope>NUCLEOTIDE SEQUENCE [LARGE SCALE GENOMIC DNA]</scope>
</reference>